<feature type="region of interest" description="Disordered" evidence="1">
    <location>
        <begin position="119"/>
        <end position="157"/>
    </location>
</feature>
<dbReference type="Pfam" id="PF10384">
    <property type="entry name" value="Scm3"/>
    <property type="match status" value="1"/>
</dbReference>
<name>A0AA39NF77_ARMTA</name>
<evidence type="ECO:0000256" key="1">
    <source>
        <dbReference type="SAM" id="MobiDB-lite"/>
    </source>
</evidence>
<feature type="compositionally biased region" description="Low complexity" evidence="1">
    <location>
        <begin position="322"/>
        <end position="332"/>
    </location>
</feature>
<feature type="compositionally biased region" description="Basic and acidic residues" evidence="1">
    <location>
        <begin position="593"/>
        <end position="602"/>
    </location>
</feature>
<organism evidence="2 3">
    <name type="scientific">Armillaria tabescens</name>
    <name type="common">Ringless honey mushroom</name>
    <name type="synonym">Agaricus tabescens</name>
    <dbReference type="NCBI Taxonomy" id="1929756"/>
    <lineage>
        <taxon>Eukaryota</taxon>
        <taxon>Fungi</taxon>
        <taxon>Dikarya</taxon>
        <taxon>Basidiomycota</taxon>
        <taxon>Agaricomycotina</taxon>
        <taxon>Agaricomycetes</taxon>
        <taxon>Agaricomycetidae</taxon>
        <taxon>Agaricales</taxon>
        <taxon>Marasmiineae</taxon>
        <taxon>Physalacriaceae</taxon>
        <taxon>Desarmillaria</taxon>
    </lineage>
</organism>
<feature type="compositionally biased region" description="Basic and acidic residues" evidence="1">
    <location>
        <begin position="454"/>
        <end position="470"/>
    </location>
</feature>
<proteinExistence type="predicted"/>
<protein>
    <submittedName>
        <fullName evidence="2">Uncharacterized protein</fullName>
    </submittedName>
</protein>
<feature type="compositionally biased region" description="Acidic residues" evidence="1">
    <location>
        <begin position="136"/>
        <end position="157"/>
    </location>
</feature>
<feature type="region of interest" description="Disordered" evidence="1">
    <location>
        <begin position="1"/>
        <end position="70"/>
    </location>
</feature>
<dbReference type="Gene3D" id="1.10.20.10">
    <property type="entry name" value="Histone, subunit A"/>
    <property type="match status" value="1"/>
</dbReference>
<dbReference type="GO" id="GO:0042393">
    <property type="term" value="F:histone binding"/>
    <property type="evidence" value="ECO:0007669"/>
    <property type="project" value="InterPro"/>
</dbReference>
<dbReference type="Proteomes" id="UP001175211">
    <property type="component" value="Unassembled WGS sequence"/>
</dbReference>
<feature type="compositionally biased region" description="Acidic residues" evidence="1">
    <location>
        <begin position="200"/>
        <end position="210"/>
    </location>
</feature>
<comment type="caution">
    <text evidence="2">The sequence shown here is derived from an EMBL/GenBank/DDBJ whole genome shotgun (WGS) entry which is preliminary data.</text>
</comment>
<evidence type="ECO:0000313" key="3">
    <source>
        <dbReference type="Proteomes" id="UP001175211"/>
    </source>
</evidence>
<dbReference type="RefSeq" id="XP_060335658.1">
    <property type="nucleotide sequence ID" value="XM_060465526.1"/>
</dbReference>
<reference evidence="2" key="1">
    <citation type="submission" date="2023-06" db="EMBL/GenBank/DDBJ databases">
        <authorList>
            <consortium name="Lawrence Berkeley National Laboratory"/>
            <person name="Ahrendt S."/>
            <person name="Sahu N."/>
            <person name="Indic B."/>
            <person name="Wong-Bajracharya J."/>
            <person name="Merenyi Z."/>
            <person name="Ke H.-M."/>
            <person name="Monk M."/>
            <person name="Kocsube S."/>
            <person name="Drula E."/>
            <person name="Lipzen A."/>
            <person name="Balint B."/>
            <person name="Henrissat B."/>
            <person name="Andreopoulos B."/>
            <person name="Martin F.M."/>
            <person name="Harder C.B."/>
            <person name="Rigling D."/>
            <person name="Ford K.L."/>
            <person name="Foster G.D."/>
            <person name="Pangilinan J."/>
            <person name="Papanicolaou A."/>
            <person name="Barry K."/>
            <person name="LaButti K."/>
            <person name="Viragh M."/>
            <person name="Koriabine M."/>
            <person name="Yan M."/>
            <person name="Riley R."/>
            <person name="Champramary S."/>
            <person name="Plett K.L."/>
            <person name="Tsai I.J."/>
            <person name="Slot J."/>
            <person name="Sipos G."/>
            <person name="Plett J."/>
            <person name="Nagy L.G."/>
            <person name="Grigoriev I.V."/>
        </authorList>
    </citation>
    <scope>NUCLEOTIDE SEQUENCE</scope>
    <source>
        <strain evidence="2">CCBAS 213</strain>
    </source>
</reference>
<gene>
    <name evidence="2" type="ORF">EV420DRAFT_1049297</name>
</gene>
<evidence type="ECO:0000313" key="2">
    <source>
        <dbReference type="EMBL" id="KAK0464537.1"/>
    </source>
</evidence>
<feature type="compositionally biased region" description="Polar residues" evidence="1">
    <location>
        <begin position="572"/>
        <end position="587"/>
    </location>
</feature>
<keyword evidence="3" id="KW-1185">Reference proteome</keyword>
<feature type="compositionally biased region" description="Low complexity" evidence="1">
    <location>
        <begin position="361"/>
        <end position="382"/>
    </location>
</feature>
<feature type="compositionally biased region" description="Pro residues" evidence="1">
    <location>
        <begin position="346"/>
        <end position="356"/>
    </location>
</feature>
<dbReference type="AlphaFoldDB" id="A0AA39NF77"/>
<sequence length="602" mass="66380">MHRQPSKPLPTTAAPITPSLSPPQSPSFFSARWRTPSSVPPQKRRRLSTPGRAASISVQDQPIGFDQAKAESERRLLDVWDRLAERYSRRIDEDDIIDLVTGDVIKDRGVLRSMDRWEVGRFADEDEGNDDRSAGEEEEVLEEGSTDELDCLGDSAEEADLSLLGRSVVPSQAIDPDDPDDAELLKEFSEAERRRKEICGSEEEDVYTIDDGDHNAQNSDHRTDDDEESDNEVQVLESAPHTPNQDHVSDSDDDFCPWGEDDAGLLEEVTEIKTIDPDVVPTLPSSTPVAPPSSSKPNKLLRKSSTSPSKPTKNPARPPLPQLQTPPRSSSSVPPAEVDDVEPFAIPLPSPSPTPTRPESEQSTSHPRTRSSGSTPRPSKSRTLFRVEDSETPPPRLDLTKMNKGSKRLSPIKASKKIKSQAVVAETPQPQSTVQKKRLKAEVVIVKQPRSQSRTREVEGQKRTEREQKMFKGKGKLVLTPENVDEKKTPQQRSSEVHNLDLGYDSDGPGEETDISPPSSPLKGKGKGKAVAFPASSRGNQTSSRKRIEDLASADENVTRKRKRVSDVHVDPSSSKLDISSRYTRPTTPAPVSDRESSVEVP</sequence>
<dbReference type="GeneID" id="85349074"/>
<feature type="compositionally biased region" description="Basic and acidic residues" evidence="1">
    <location>
        <begin position="484"/>
        <end position="499"/>
    </location>
</feature>
<dbReference type="InterPro" id="IPR018465">
    <property type="entry name" value="Scm3/HJURP"/>
</dbReference>
<feature type="region of interest" description="Disordered" evidence="1">
    <location>
        <begin position="191"/>
        <end position="602"/>
    </location>
</feature>
<feature type="compositionally biased region" description="Low complexity" evidence="1">
    <location>
        <begin position="277"/>
        <end position="315"/>
    </location>
</feature>
<dbReference type="InterPro" id="IPR009072">
    <property type="entry name" value="Histone-fold"/>
</dbReference>
<feature type="compositionally biased region" description="Acidic residues" evidence="1">
    <location>
        <begin position="251"/>
        <end position="269"/>
    </location>
</feature>
<dbReference type="GO" id="GO:0005634">
    <property type="term" value="C:nucleus"/>
    <property type="evidence" value="ECO:0007669"/>
    <property type="project" value="InterPro"/>
</dbReference>
<dbReference type="EMBL" id="JAUEPS010000006">
    <property type="protein sequence ID" value="KAK0464537.1"/>
    <property type="molecule type" value="Genomic_DNA"/>
</dbReference>
<accession>A0AA39NF77</accession>
<feature type="compositionally biased region" description="Basic and acidic residues" evidence="1">
    <location>
        <begin position="211"/>
        <end position="224"/>
    </location>
</feature>
<dbReference type="GO" id="GO:0046982">
    <property type="term" value="F:protein heterodimerization activity"/>
    <property type="evidence" value="ECO:0007669"/>
    <property type="project" value="InterPro"/>
</dbReference>